<dbReference type="GO" id="GO:0009349">
    <property type="term" value="C:riboflavin synthase complex"/>
    <property type="evidence" value="ECO:0007669"/>
    <property type="project" value="UniProtKB-UniRule"/>
</dbReference>
<dbReference type="GO" id="GO:0000906">
    <property type="term" value="F:6,7-dimethyl-8-ribityllumazine synthase activity"/>
    <property type="evidence" value="ECO:0007669"/>
    <property type="project" value="UniProtKB-UniRule"/>
</dbReference>
<dbReference type="InterPro" id="IPR034964">
    <property type="entry name" value="LS"/>
</dbReference>
<comment type="catalytic activity">
    <reaction evidence="6 7">
        <text>(2S)-2-hydroxy-3-oxobutyl phosphate + 5-amino-6-(D-ribitylamino)uracil = 6,7-dimethyl-8-(1-D-ribityl)lumazine + phosphate + 2 H2O + H(+)</text>
        <dbReference type="Rhea" id="RHEA:26152"/>
        <dbReference type="ChEBI" id="CHEBI:15377"/>
        <dbReference type="ChEBI" id="CHEBI:15378"/>
        <dbReference type="ChEBI" id="CHEBI:15934"/>
        <dbReference type="ChEBI" id="CHEBI:43474"/>
        <dbReference type="ChEBI" id="CHEBI:58201"/>
        <dbReference type="ChEBI" id="CHEBI:58830"/>
        <dbReference type="EC" id="2.5.1.78"/>
    </reaction>
</comment>
<evidence type="ECO:0000256" key="7">
    <source>
        <dbReference type="HAMAP-Rule" id="MF_00178"/>
    </source>
</evidence>
<dbReference type="GO" id="GO:0009231">
    <property type="term" value="P:riboflavin biosynthetic process"/>
    <property type="evidence" value="ECO:0007669"/>
    <property type="project" value="UniProtKB-UniRule"/>
</dbReference>
<evidence type="ECO:0000256" key="2">
    <source>
        <dbReference type="ARBA" id="ARBA00007424"/>
    </source>
</evidence>
<evidence type="ECO:0000256" key="3">
    <source>
        <dbReference type="ARBA" id="ARBA00012664"/>
    </source>
</evidence>
<gene>
    <name evidence="7 8" type="primary">ribH</name>
    <name evidence="8" type="ORF">MW871_07635</name>
</gene>
<proteinExistence type="inferred from homology"/>
<feature type="binding site" evidence="7">
    <location>
        <position position="122"/>
    </location>
    <ligand>
        <name>5-amino-6-(D-ribitylamino)uracil</name>
        <dbReference type="ChEBI" id="CHEBI:15934"/>
    </ligand>
</feature>
<sequence length="191" mass="20926">MATVNKNLSEYDKNSIPNAKDFRFGIVVSEWNDVITEGLCRGAVEALLENQVPAHHIIRWNVPGSFELIYGSKKMLQTQNVDAVIAIGCVIQGQTKHFDFVCEGVAQGIKDLNVQTDIPVIFCVLTDNTMQQSIDRSGGIHGNKGTEAAIAAIKMAFIRQQASLTHQIDNQHLLSSGPIQIEEGGPLELKE</sequence>
<dbReference type="EMBL" id="JALNUB010000004">
    <property type="protein sequence ID" value="MCK8141763.1"/>
    <property type="molecule type" value="Genomic_DNA"/>
</dbReference>
<dbReference type="RefSeq" id="WP_188049729.1">
    <property type="nucleotide sequence ID" value="NZ_JALNUB010000004.1"/>
</dbReference>
<feature type="active site" description="Proton donor" evidence="7">
    <location>
        <position position="97"/>
    </location>
</feature>
<feature type="binding site" evidence="7">
    <location>
        <position position="31"/>
    </location>
    <ligand>
        <name>5-amino-6-(D-ribitylamino)uracil</name>
        <dbReference type="ChEBI" id="CHEBI:15934"/>
    </ligand>
</feature>
<dbReference type="EC" id="2.5.1.78" evidence="3 7"/>
<dbReference type="NCBIfam" id="TIGR00114">
    <property type="entry name" value="lumazine-synth"/>
    <property type="match status" value="1"/>
</dbReference>
<evidence type="ECO:0000313" key="8">
    <source>
        <dbReference type="EMBL" id="MCK8141763.1"/>
    </source>
</evidence>
<keyword evidence="4 7" id="KW-0686">Riboflavin biosynthesis</keyword>
<evidence type="ECO:0000256" key="6">
    <source>
        <dbReference type="ARBA" id="ARBA00048785"/>
    </source>
</evidence>
<comment type="pathway">
    <text evidence="1 7">Cofactor biosynthesis; riboflavin biosynthesis; riboflavin from 2-hydroxy-3-oxobutyl phosphate and 5-amino-6-(D-ribitylamino)uracil: step 1/2.</text>
</comment>
<evidence type="ECO:0000256" key="1">
    <source>
        <dbReference type="ARBA" id="ARBA00004917"/>
    </source>
</evidence>
<dbReference type="HAMAP" id="MF_00178">
    <property type="entry name" value="Lumazine_synth"/>
    <property type="match status" value="1"/>
</dbReference>
<feature type="binding site" evidence="7">
    <location>
        <begin position="94"/>
        <end position="95"/>
    </location>
    <ligand>
        <name>(2S)-2-hydroxy-3-oxobutyl phosphate</name>
        <dbReference type="ChEBI" id="CHEBI:58830"/>
    </ligand>
</feature>
<evidence type="ECO:0000313" key="9">
    <source>
        <dbReference type="Proteomes" id="UP001139260"/>
    </source>
</evidence>
<accession>A0A9X1XU81</accession>
<dbReference type="SUPFAM" id="SSF52121">
    <property type="entry name" value="Lumazine synthase"/>
    <property type="match status" value="1"/>
</dbReference>
<keyword evidence="9" id="KW-1185">Reference proteome</keyword>
<dbReference type="PANTHER" id="PTHR21058">
    <property type="entry name" value="6,7-DIMETHYL-8-RIBITYLLUMAZINE SYNTHASE DMRL SYNTHASE LUMAZINE SYNTHASE"/>
    <property type="match status" value="1"/>
</dbReference>
<evidence type="ECO:0000256" key="4">
    <source>
        <dbReference type="ARBA" id="ARBA00022619"/>
    </source>
</evidence>
<dbReference type="PANTHER" id="PTHR21058:SF0">
    <property type="entry name" value="6,7-DIMETHYL-8-RIBITYLLUMAZINE SYNTHASE"/>
    <property type="match status" value="1"/>
</dbReference>
<dbReference type="InterPro" id="IPR002180">
    <property type="entry name" value="LS/RS"/>
</dbReference>
<feature type="binding site" evidence="7">
    <location>
        <begin position="65"/>
        <end position="67"/>
    </location>
    <ligand>
        <name>5-amino-6-(D-ribitylamino)uracil</name>
        <dbReference type="ChEBI" id="CHEBI:15934"/>
    </ligand>
</feature>
<dbReference type="Gene3D" id="3.40.50.960">
    <property type="entry name" value="Lumazine/riboflavin synthase"/>
    <property type="match status" value="1"/>
</dbReference>
<dbReference type="Pfam" id="PF00885">
    <property type="entry name" value="DMRL_synthase"/>
    <property type="match status" value="1"/>
</dbReference>
<comment type="function">
    <text evidence="7">Catalyzes the formation of 6,7-dimethyl-8-ribityllumazine by condensation of 5-amino-6-(D-ribitylamino)uracil with 3,4-dihydroxy-2-butanone 4-phosphate. This is the penultimate step in the biosynthesis of riboflavin.</text>
</comment>
<dbReference type="InterPro" id="IPR036467">
    <property type="entry name" value="LS/RS_sf"/>
</dbReference>
<dbReference type="Proteomes" id="UP001139260">
    <property type="component" value="Unassembled WGS sequence"/>
</dbReference>
<dbReference type="GO" id="GO:0005829">
    <property type="term" value="C:cytosol"/>
    <property type="evidence" value="ECO:0007669"/>
    <property type="project" value="TreeGrafter"/>
</dbReference>
<comment type="similarity">
    <text evidence="2 7">Belongs to the DMRL synthase family.</text>
</comment>
<feature type="binding site" evidence="7">
    <location>
        <position position="136"/>
    </location>
    <ligand>
        <name>(2S)-2-hydroxy-3-oxobutyl phosphate</name>
        <dbReference type="ChEBI" id="CHEBI:58830"/>
    </ligand>
</feature>
<protein>
    <recommendedName>
        <fullName evidence="3 7">6,7-dimethyl-8-ribityllumazine synthase</fullName>
        <shortName evidence="7">DMRL synthase</shortName>
        <shortName evidence="7">LS</shortName>
        <shortName evidence="7">Lumazine synthase</shortName>
        <ecNumber evidence="3 7">2.5.1.78</ecNumber>
    </recommendedName>
</protein>
<comment type="caution">
    <text evidence="8">The sequence shown here is derived from an EMBL/GenBank/DDBJ whole genome shotgun (WGS) entry which is preliminary data.</text>
</comment>
<evidence type="ECO:0000256" key="5">
    <source>
        <dbReference type="ARBA" id="ARBA00022679"/>
    </source>
</evidence>
<keyword evidence="5 7" id="KW-0808">Transferase</keyword>
<feature type="binding site" evidence="7">
    <location>
        <begin position="89"/>
        <end position="91"/>
    </location>
    <ligand>
        <name>5-amino-6-(D-ribitylamino)uracil</name>
        <dbReference type="ChEBI" id="CHEBI:15934"/>
    </ligand>
</feature>
<dbReference type="AlphaFoldDB" id="A0A9X1XU81"/>
<organism evidence="8 9">
    <name type="scientific">Flavobacterium pygoscelis</name>
    <dbReference type="NCBI Taxonomy" id="2893176"/>
    <lineage>
        <taxon>Bacteria</taxon>
        <taxon>Pseudomonadati</taxon>
        <taxon>Bacteroidota</taxon>
        <taxon>Flavobacteriia</taxon>
        <taxon>Flavobacteriales</taxon>
        <taxon>Flavobacteriaceae</taxon>
        <taxon>Flavobacterium</taxon>
    </lineage>
</organism>
<dbReference type="CDD" id="cd09209">
    <property type="entry name" value="Lumazine_synthase-I"/>
    <property type="match status" value="1"/>
</dbReference>
<reference evidence="8" key="1">
    <citation type="submission" date="2022-04" db="EMBL/GenBank/DDBJ databases">
        <title>Flavobacterium pygoscelis sp. nov. isolated from Chinstrap chick (Pygoscelis antarcticus).</title>
        <authorList>
            <person name="Irgang R."/>
            <person name="Poblete-Morales M."/>
            <person name="Avendano-Herrera R."/>
        </authorList>
    </citation>
    <scope>NUCLEOTIDE SEQUENCE</scope>
    <source>
        <strain evidence="8">I-SCBP12n</strain>
    </source>
</reference>
<name>A0A9X1XU81_9FLAO</name>